<evidence type="ECO:0000256" key="8">
    <source>
        <dbReference type="ARBA" id="ARBA00022927"/>
    </source>
</evidence>
<evidence type="ECO:0000256" key="9">
    <source>
        <dbReference type="ARBA" id="ARBA00023006"/>
    </source>
</evidence>
<keyword evidence="8 11" id="KW-0653">Protein transport</keyword>
<proteinExistence type="inferred from homology"/>
<evidence type="ECO:0000256" key="5">
    <source>
        <dbReference type="ARBA" id="ARBA00022670"/>
    </source>
</evidence>
<comment type="similarity">
    <text evidence="2 11">Belongs to the peptidase C54 family.</text>
</comment>
<reference evidence="15" key="1">
    <citation type="submission" date="2025-08" db="UniProtKB">
        <authorList>
            <consortium name="RefSeq"/>
        </authorList>
    </citation>
    <scope>IDENTIFICATION</scope>
</reference>
<dbReference type="InterPro" id="IPR038765">
    <property type="entry name" value="Papain-like_cys_pep_sf"/>
</dbReference>
<feature type="domain" description="Peptidase C54 catalytic" evidence="13">
    <location>
        <begin position="43"/>
        <end position="353"/>
    </location>
</feature>
<sequence length="422" mass="47490">MDFDVSVGTFTYESGPGEYEDFPRTEEPVFILGEVYSAEYDREELKDDIKSRIWVTYRRNFQNIGGMGPSSDQGWGCMLRCGQMMLAQALVLRHLGRSWRWDPLRTDETYWKLLRMFEDKKTSTYSIHQIAAMGEAEGKSVGQWFGPNTIAQVLKRICVYDNWSDIAIHVALDNVVVIDEIRNLCKSPRPQMMNGDSVDLPEGAIFSQFVNDVPRSGGPSSTASSGQGRAGHQQASLSWRPLLLMIPLRLGLTEINPIYFDALKKCFTLPQSVGIIGGKPNHAHWFIGYFGKELIYLDPHTTQPVVDLEDRSQTDSSYHCCTPPSRMGFHKLDPSIALGFYCGTEKDFEDLCDSFSTYDRACRSMFEVRKDIPPAWKRDQPTSSDGATGGRYRNVSLSDFTLVPSSPAGEGSSVDDEEFEII</sequence>
<comment type="catalytic activity">
    <reaction evidence="10">
        <text>[protein]-C-terminal L-amino acid-glycyl-phosphatidylethanolamide + H2O = [protein]-C-terminal L-amino acid-glycine + a 1,2-diacyl-sn-glycero-3-phosphoethanolamine</text>
        <dbReference type="Rhea" id="RHEA:67548"/>
        <dbReference type="Rhea" id="RHEA-COMP:17323"/>
        <dbReference type="Rhea" id="RHEA-COMP:17324"/>
        <dbReference type="ChEBI" id="CHEBI:15377"/>
        <dbReference type="ChEBI" id="CHEBI:64612"/>
        <dbReference type="ChEBI" id="CHEBI:172940"/>
        <dbReference type="ChEBI" id="CHEBI:172941"/>
    </reaction>
    <physiologicalReaction direction="left-to-right" evidence="10">
        <dbReference type="Rhea" id="RHEA:67549"/>
    </physiologicalReaction>
</comment>
<keyword evidence="14" id="KW-1185">Reference proteome</keyword>
<keyword evidence="9 11" id="KW-0072">Autophagy</keyword>
<dbReference type="Proteomes" id="UP000694888">
    <property type="component" value="Unplaced"/>
</dbReference>
<evidence type="ECO:0000259" key="13">
    <source>
        <dbReference type="Pfam" id="PF03416"/>
    </source>
</evidence>
<evidence type="ECO:0000256" key="6">
    <source>
        <dbReference type="ARBA" id="ARBA00022801"/>
    </source>
</evidence>
<feature type="region of interest" description="Disordered" evidence="12">
    <location>
        <begin position="403"/>
        <end position="422"/>
    </location>
</feature>
<dbReference type="PANTHER" id="PTHR22624">
    <property type="entry name" value="CYSTEINE PROTEASE ATG4"/>
    <property type="match status" value="1"/>
</dbReference>
<comment type="subcellular location">
    <subcellularLocation>
        <location evidence="1 11">Cytoplasm</location>
    </subcellularLocation>
</comment>
<keyword evidence="5 11" id="KW-0645">Protease</keyword>
<dbReference type="PANTHER" id="PTHR22624:SF49">
    <property type="entry name" value="CYSTEINE PROTEASE"/>
    <property type="match status" value="1"/>
</dbReference>
<evidence type="ECO:0000313" key="14">
    <source>
        <dbReference type="Proteomes" id="UP000694888"/>
    </source>
</evidence>
<dbReference type="InterPro" id="IPR046792">
    <property type="entry name" value="Peptidase_C54_cat"/>
</dbReference>
<evidence type="ECO:0000256" key="3">
    <source>
        <dbReference type="ARBA" id="ARBA00022448"/>
    </source>
</evidence>
<evidence type="ECO:0000256" key="2">
    <source>
        <dbReference type="ARBA" id="ARBA00010958"/>
    </source>
</evidence>
<evidence type="ECO:0000256" key="12">
    <source>
        <dbReference type="SAM" id="MobiDB-lite"/>
    </source>
</evidence>
<keyword evidence="4 11" id="KW-0963">Cytoplasm</keyword>
<feature type="compositionally biased region" description="Acidic residues" evidence="12">
    <location>
        <begin position="413"/>
        <end position="422"/>
    </location>
</feature>
<keyword evidence="6 11" id="KW-0378">Hydrolase</keyword>
<dbReference type="GO" id="GO:0006508">
    <property type="term" value="P:proteolysis"/>
    <property type="evidence" value="ECO:0007669"/>
    <property type="project" value="UniProtKB-KW"/>
</dbReference>
<evidence type="ECO:0000256" key="10">
    <source>
        <dbReference type="ARBA" id="ARBA00029362"/>
    </source>
</evidence>
<dbReference type="GeneID" id="101846468"/>
<dbReference type="Pfam" id="PF03416">
    <property type="entry name" value="Peptidase_C54"/>
    <property type="match status" value="1"/>
</dbReference>
<protein>
    <recommendedName>
        <fullName evidence="11">Cysteine protease</fullName>
        <ecNumber evidence="11">3.4.22.-</ecNumber>
    </recommendedName>
</protein>
<dbReference type="EC" id="3.4.22.-" evidence="11"/>
<evidence type="ECO:0000256" key="1">
    <source>
        <dbReference type="ARBA" id="ARBA00004496"/>
    </source>
</evidence>
<dbReference type="GO" id="GO:0008233">
    <property type="term" value="F:peptidase activity"/>
    <property type="evidence" value="ECO:0007669"/>
    <property type="project" value="UniProtKB-KW"/>
</dbReference>
<evidence type="ECO:0000313" key="15">
    <source>
        <dbReference type="RefSeq" id="XP_035828823.1"/>
    </source>
</evidence>
<name>A0ABM1W2D0_APLCA</name>
<dbReference type="RefSeq" id="XP_035828823.1">
    <property type="nucleotide sequence ID" value="XM_035972930.1"/>
</dbReference>
<comment type="function">
    <text evidence="11">Cysteine protease that plays a key role in autophagy by mediating both proteolytic activation and delipidation of ATG8 family proteins.</text>
</comment>
<keyword evidence="7" id="KW-0788">Thiol protease</keyword>
<evidence type="ECO:0000256" key="7">
    <source>
        <dbReference type="ARBA" id="ARBA00022807"/>
    </source>
</evidence>
<dbReference type="InterPro" id="IPR005078">
    <property type="entry name" value="Peptidase_C54"/>
</dbReference>
<gene>
    <name evidence="15" type="primary">LOC101846468</name>
</gene>
<keyword evidence="3" id="KW-0813">Transport</keyword>
<dbReference type="SUPFAM" id="SSF54001">
    <property type="entry name" value="Cysteine proteinases"/>
    <property type="match status" value="1"/>
</dbReference>
<accession>A0ABM1W2D0</accession>
<evidence type="ECO:0000256" key="11">
    <source>
        <dbReference type="RuleBase" id="RU363115"/>
    </source>
</evidence>
<organism evidence="14 15">
    <name type="scientific">Aplysia californica</name>
    <name type="common">California sea hare</name>
    <dbReference type="NCBI Taxonomy" id="6500"/>
    <lineage>
        <taxon>Eukaryota</taxon>
        <taxon>Metazoa</taxon>
        <taxon>Spiralia</taxon>
        <taxon>Lophotrochozoa</taxon>
        <taxon>Mollusca</taxon>
        <taxon>Gastropoda</taxon>
        <taxon>Heterobranchia</taxon>
        <taxon>Euthyneura</taxon>
        <taxon>Tectipleura</taxon>
        <taxon>Aplysiida</taxon>
        <taxon>Aplysioidea</taxon>
        <taxon>Aplysiidae</taxon>
        <taxon>Aplysia</taxon>
    </lineage>
</organism>
<evidence type="ECO:0000256" key="4">
    <source>
        <dbReference type="ARBA" id="ARBA00022490"/>
    </source>
</evidence>